<dbReference type="InterPro" id="IPR051120">
    <property type="entry name" value="ABC_AA/LPS_Transport"/>
</dbReference>
<dbReference type="SMART" id="SM00382">
    <property type="entry name" value="AAA"/>
    <property type="match status" value="1"/>
</dbReference>
<comment type="caution">
    <text evidence="5">The sequence shown here is derived from an EMBL/GenBank/DDBJ whole genome shotgun (WGS) entry which is preliminary data.</text>
</comment>
<reference evidence="5" key="1">
    <citation type="submission" date="2022-04" db="EMBL/GenBank/DDBJ databases">
        <title>Roseomonas acroporae sp. nov., isolated from coral Acropora digitifera.</title>
        <authorList>
            <person name="Sun H."/>
        </authorList>
    </citation>
    <scope>NUCLEOTIDE SEQUENCE</scope>
    <source>
        <strain evidence="5">NAR14</strain>
    </source>
</reference>
<dbReference type="EMBL" id="JALPRX010000031">
    <property type="protein sequence ID" value="MCK8784424.1"/>
    <property type="molecule type" value="Genomic_DNA"/>
</dbReference>
<dbReference type="GO" id="GO:0016887">
    <property type="term" value="F:ATP hydrolysis activity"/>
    <property type="evidence" value="ECO:0007669"/>
    <property type="project" value="InterPro"/>
</dbReference>
<dbReference type="Pfam" id="PF12399">
    <property type="entry name" value="BCA_ABC_TP_C"/>
    <property type="match status" value="1"/>
</dbReference>
<dbReference type="CDD" id="cd03219">
    <property type="entry name" value="ABC_Mj1267_LivG_branched"/>
    <property type="match status" value="1"/>
</dbReference>
<dbReference type="GO" id="GO:0005304">
    <property type="term" value="F:L-valine transmembrane transporter activity"/>
    <property type="evidence" value="ECO:0007669"/>
    <property type="project" value="TreeGrafter"/>
</dbReference>
<gene>
    <name evidence="5" type="ORF">M0638_08535</name>
</gene>
<dbReference type="GO" id="GO:0042941">
    <property type="term" value="P:D-alanine transmembrane transport"/>
    <property type="evidence" value="ECO:0007669"/>
    <property type="project" value="TreeGrafter"/>
</dbReference>
<dbReference type="GO" id="GO:0015808">
    <property type="term" value="P:L-alanine transport"/>
    <property type="evidence" value="ECO:0007669"/>
    <property type="project" value="TreeGrafter"/>
</dbReference>
<sequence length="253" mass="27319">MTPLSLSVEGLTKSFGGLSVIRDLSFTVPAGSATALIGPNGAGKSTAFNLITGVYRPDAGRIRLGGKDITGTPSRRRIGLGIARNFQNIRLMPHLSVLENLLVGQHVRAGGLIDLLTPYRLLPKHRWRAEALAALAECGLERHAAERVQGLPYGIRKRIDVVRATLSRPGLLLLDEPAAGLNPTETQALHRHLDMLRARGMTLLIVEHDMHFVGRTCGHVVVLNFGEKIAEGSLAEVQRDPLVREAYLGGMAA</sequence>
<dbReference type="Gene3D" id="3.40.50.300">
    <property type="entry name" value="P-loop containing nucleotide triphosphate hydrolases"/>
    <property type="match status" value="1"/>
</dbReference>
<dbReference type="GO" id="GO:0005524">
    <property type="term" value="F:ATP binding"/>
    <property type="evidence" value="ECO:0007669"/>
    <property type="project" value="UniProtKB-KW"/>
</dbReference>
<keyword evidence="3 5" id="KW-0067">ATP-binding</keyword>
<dbReference type="Pfam" id="PF00005">
    <property type="entry name" value="ABC_tran"/>
    <property type="match status" value="1"/>
</dbReference>
<evidence type="ECO:0000256" key="1">
    <source>
        <dbReference type="ARBA" id="ARBA00022448"/>
    </source>
</evidence>
<dbReference type="AlphaFoldDB" id="A0A9X2BVW0"/>
<dbReference type="GO" id="GO:1903805">
    <property type="term" value="P:L-valine import across plasma membrane"/>
    <property type="evidence" value="ECO:0007669"/>
    <property type="project" value="TreeGrafter"/>
</dbReference>
<keyword evidence="6" id="KW-1185">Reference proteome</keyword>
<evidence type="ECO:0000259" key="4">
    <source>
        <dbReference type="PROSITE" id="PS50893"/>
    </source>
</evidence>
<organism evidence="5 6">
    <name type="scientific">Roseomonas acroporae</name>
    <dbReference type="NCBI Taxonomy" id="2937791"/>
    <lineage>
        <taxon>Bacteria</taxon>
        <taxon>Pseudomonadati</taxon>
        <taxon>Pseudomonadota</taxon>
        <taxon>Alphaproteobacteria</taxon>
        <taxon>Acetobacterales</taxon>
        <taxon>Roseomonadaceae</taxon>
        <taxon>Roseomonas</taxon>
    </lineage>
</organism>
<dbReference type="Proteomes" id="UP001139516">
    <property type="component" value="Unassembled WGS sequence"/>
</dbReference>
<dbReference type="PANTHER" id="PTHR45772:SF7">
    <property type="entry name" value="AMINO ACID ABC TRANSPORTER ATP-BINDING PROTEIN"/>
    <property type="match status" value="1"/>
</dbReference>
<evidence type="ECO:0000313" key="6">
    <source>
        <dbReference type="Proteomes" id="UP001139516"/>
    </source>
</evidence>
<dbReference type="GO" id="GO:0015188">
    <property type="term" value="F:L-isoleucine transmembrane transporter activity"/>
    <property type="evidence" value="ECO:0007669"/>
    <property type="project" value="TreeGrafter"/>
</dbReference>
<accession>A0A9X2BVW0</accession>
<dbReference type="GO" id="GO:1903806">
    <property type="term" value="P:L-isoleucine import across plasma membrane"/>
    <property type="evidence" value="ECO:0007669"/>
    <property type="project" value="TreeGrafter"/>
</dbReference>
<dbReference type="GO" id="GO:0005886">
    <property type="term" value="C:plasma membrane"/>
    <property type="evidence" value="ECO:0007669"/>
    <property type="project" value="TreeGrafter"/>
</dbReference>
<dbReference type="InterPro" id="IPR032823">
    <property type="entry name" value="BCA_ABC_TP_C"/>
</dbReference>
<evidence type="ECO:0000313" key="5">
    <source>
        <dbReference type="EMBL" id="MCK8784424.1"/>
    </source>
</evidence>
<dbReference type="PROSITE" id="PS50893">
    <property type="entry name" value="ABC_TRANSPORTER_2"/>
    <property type="match status" value="1"/>
</dbReference>
<keyword evidence="1" id="KW-0813">Transport</keyword>
<keyword evidence="2" id="KW-0547">Nucleotide-binding</keyword>
<dbReference type="PANTHER" id="PTHR45772">
    <property type="entry name" value="CONSERVED COMPONENT OF ABC TRANSPORTER FOR NATURAL AMINO ACIDS-RELATED"/>
    <property type="match status" value="1"/>
</dbReference>
<protein>
    <submittedName>
        <fullName evidence="5">ABC transporter ATP-binding protein</fullName>
    </submittedName>
</protein>
<evidence type="ECO:0000256" key="3">
    <source>
        <dbReference type="ARBA" id="ARBA00022840"/>
    </source>
</evidence>
<name>A0A9X2BVW0_9PROT</name>
<proteinExistence type="predicted"/>
<dbReference type="InterPro" id="IPR027417">
    <property type="entry name" value="P-loop_NTPase"/>
</dbReference>
<dbReference type="GO" id="GO:0015192">
    <property type="term" value="F:L-phenylalanine transmembrane transporter activity"/>
    <property type="evidence" value="ECO:0007669"/>
    <property type="project" value="TreeGrafter"/>
</dbReference>
<feature type="domain" description="ABC transporter" evidence="4">
    <location>
        <begin position="6"/>
        <end position="250"/>
    </location>
</feature>
<dbReference type="InterPro" id="IPR003593">
    <property type="entry name" value="AAA+_ATPase"/>
</dbReference>
<evidence type="ECO:0000256" key="2">
    <source>
        <dbReference type="ARBA" id="ARBA00022741"/>
    </source>
</evidence>
<dbReference type="SUPFAM" id="SSF52540">
    <property type="entry name" value="P-loop containing nucleoside triphosphate hydrolases"/>
    <property type="match status" value="1"/>
</dbReference>
<dbReference type="InterPro" id="IPR003439">
    <property type="entry name" value="ABC_transporter-like_ATP-bd"/>
</dbReference>
<dbReference type="RefSeq" id="WP_248666550.1">
    <property type="nucleotide sequence ID" value="NZ_JALPRX010000031.1"/>
</dbReference>